<accession>A0A1U9K0N1</accession>
<evidence type="ECO:0000313" key="2">
    <source>
        <dbReference type="EMBL" id="AQS51544.1"/>
    </source>
</evidence>
<feature type="transmembrane region" description="Helical" evidence="1">
    <location>
        <begin position="26"/>
        <end position="45"/>
    </location>
</feature>
<dbReference type="KEGG" id="phn:PAEH1_08185"/>
<protein>
    <submittedName>
        <fullName evidence="2">Uncharacterized protein</fullName>
    </submittedName>
</protein>
<dbReference type="Proteomes" id="UP000189369">
    <property type="component" value="Chromosome"/>
</dbReference>
<keyword evidence="1" id="KW-0812">Transmembrane</keyword>
<keyword evidence="1" id="KW-0472">Membrane</keyword>
<dbReference type="AlphaFoldDB" id="A0A1U9K0N1"/>
<evidence type="ECO:0000313" key="3">
    <source>
        <dbReference type="Proteomes" id="UP000189369"/>
    </source>
</evidence>
<organism evidence="2 3">
    <name type="scientific">Paenalcaligenes hominis</name>
    <dbReference type="NCBI Taxonomy" id="643674"/>
    <lineage>
        <taxon>Bacteria</taxon>
        <taxon>Pseudomonadati</taxon>
        <taxon>Pseudomonadota</taxon>
        <taxon>Betaproteobacteria</taxon>
        <taxon>Burkholderiales</taxon>
        <taxon>Alcaligenaceae</taxon>
        <taxon>Paenalcaligenes</taxon>
    </lineage>
</organism>
<gene>
    <name evidence="2" type="ORF">PAEH1_08185</name>
</gene>
<keyword evidence="1" id="KW-1133">Transmembrane helix</keyword>
<reference evidence="2 3" key="1">
    <citation type="submission" date="2017-01" db="EMBL/GenBank/DDBJ databases">
        <title>Complete Genome Sequence of Paenalcaligenes hominis, Isolated from a paraplegic Patient with neurogenic bladder.</title>
        <authorList>
            <person name="Mukhopadhyay R."/>
            <person name="Joaquin J."/>
            <person name="Hogue R."/>
            <person name="Kilaru A."/>
            <person name="Jospin G."/>
            <person name="Mars K."/>
            <person name="Eisen J.A."/>
            <person name="Chaturvedi V."/>
        </authorList>
    </citation>
    <scope>NUCLEOTIDE SEQUENCE [LARGE SCALE GENOMIC DNA]</scope>
    <source>
        <strain evidence="2 3">15S00501</strain>
    </source>
</reference>
<dbReference type="EMBL" id="CP019697">
    <property type="protein sequence ID" value="AQS51544.1"/>
    <property type="molecule type" value="Genomic_DNA"/>
</dbReference>
<dbReference type="STRING" id="643674.PAEH1_08185"/>
<evidence type="ECO:0000256" key="1">
    <source>
        <dbReference type="SAM" id="Phobius"/>
    </source>
</evidence>
<sequence>MSYTPKTLKVKKDSLFKYKKRLYKNLLLNARLFLIFLINNVVYFWQKPTAAAIKGILPYIFKFCSTLF</sequence>
<proteinExistence type="predicted"/>
<name>A0A1U9K0N1_9BURK</name>